<dbReference type="EMBL" id="JACOPV010000002">
    <property type="protein sequence ID" value="MBM5456401.1"/>
    <property type="molecule type" value="Genomic_DNA"/>
</dbReference>
<evidence type="ECO:0000256" key="2">
    <source>
        <dbReference type="SAM" id="MobiDB-lite"/>
    </source>
</evidence>
<evidence type="ECO:0000313" key="3">
    <source>
        <dbReference type="EMBL" id="MBM5456401.1"/>
    </source>
</evidence>
<dbReference type="RefSeq" id="WP_203583929.1">
    <property type="nucleotide sequence ID" value="NZ_JACOPV010000002.1"/>
</dbReference>
<reference evidence="3 4" key="1">
    <citation type="submission" date="2020-08" db="EMBL/GenBank/DDBJ databases">
        <title>Description of novel Pseudomonas species.</title>
        <authorList>
            <person name="Duman M."/>
            <person name="Mulet M."/>
            <person name="Altun S."/>
            <person name="Saticioglu I.B."/>
            <person name="Lalucat J."/>
            <person name="Garcia-Valdes E."/>
        </authorList>
    </citation>
    <scope>NUCLEOTIDE SEQUENCE [LARGE SCALE GENOMIC DNA]</scope>
    <source>
        <strain evidence="3 4">P66</strain>
    </source>
</reference>
<accession>A0ABS2BS09</accession>
<keyword evidence="1" id="KW-0175">Coiled coil</keyword>
<feature type="coiled-coil region" evidence="1">
    <location>
        <begin position="319"/>
        <end position="353"/>
    </location>
</feature>
<feature type="compositionally biased region" description="Acidic residues" evidence="2">
    <location>
        <begin position="364"/>
        <end position="381"/>
    </location>
</feature>
<organism evidence="3 4">
    <name type="scientific">Pseudomonas arcuscaelestis</name>
    <dbReference type="NCBI Taxonomy" id="2710591"/>
    <lineage>
        <taxon>Bacteria</taxon>
        <taxon>Pseudomonadati</taxon>
        <taxon>Pseudomonadota</taxon>
        <taxon>Gammaproteobacteria</taxon>
        <taxon>Pseudomonadales</taxon>
        <taxon>Pseudomonadaceae</taxon>
        <taxon>Pseudomonas</taxon>
    </lineage>
</organism>
<proteinExistence type="predicted"/>
<name>A0ABS2BS09_9PSED</name>
<evidence type="ECO:0000256" key="1">
    <source>
        <dbReference type="SAM" id="Coils"/>
    </source>
</evidence>
<evidence type="ECO:0000313" key="4">
    <source>
        <dbReference type="Proteomes" id="UP000745663"/>
    </source>
</evidence>
<sequence length="457" mass="51390">MQSLAAYLLERTVNSEDEKISLIAETRKHLSNWLKEKGVADPAGSSGEFKSISSSETGHYKRETAVSNDEILEQIRLEESPRNNQIFFTNVAFATSKTRFFVYITLSATTKTSIISPISIDARCPSILRDILRNGTQWKVGNYLVPHGDRVQIKGDEKGLELAHYLKSSTRIFPVVVVSEYEGEQIWRGLGRKIAHDLAGLAQIYEVDDKASWAITDVIEKQNSCYSGAIRLYWPSNGSSSVEQFHGTLWTPYKLLSNDKDGEAEARFRRQIRRRVMSVSALTILPPKEIHEIQSASARKRLTDLEGKASSTDDLVELAQSYLDDADTLRSENTELQEKLSLAITRAENAEAIAENISRPLQEFDTEAPTENGDDEQEEQDLSPPVPGEIRYYKKVRNTPSHDLLTHVADCKHTSWQAAHKAEKAKKGVEKLEGVSNWDVIHHCGTCKGGGMWRVKW</sequence>
<comment type="caution">
    <text evidence="3">The sequence shown here is derived from an EMBL/GenBank/DDBJ whole genome shotgun (WGS) entry which is preliminary data.</text>
</comment>
<protein>
    <submittedName>
        <fullName evidence="3">Uncharacterized protein</fullName>
    </submittedName>
</protein>
<dbReference type="Proteomes" id="UP000745663">
    <property type="component" value="Unassembled WGS sequence"/>
</dbReference>
<feature type="region of interest" description="Disordered" evidence="2">
    <location>
        <begin position="356"/>
        <end position="387"/>
    </location>
</feature>
<keyword evidence="4" id="KW-1185">Reference proteome</keyword>
<gene>
    <name evidence="3" type="ORF">H8F21_02325</name>
</gene>